<gene>
    <name evidence="7" type="ORF">FPB0191_00956</name>
</gene>
<dbReference type="InterPro" id="IPR052062">
    <property type="entry name" value="Murein_DD/LD_carboxypeptidase"/>
</dbReference>
<evidence type="ECO:0000313" key="7">
    <source>
        <dbReference type="EMBL" id="AJA44782.1"/>
    </source>
</evidence>
<dbReference type="OrthoDB" id="9807055at2"/>
<dbReference type="PANTHER" id="PTHR47360:SF1">
    <property type="entry name" value="ENDOPEPTIDASE NLPC-RELATED"/>
    <property type="match status" value="1"/>
</dbReference>
<sequence length="165" mass="19118">MWQMNYDRLVKLRNILLFLLLFFSGLTSCSTVSDLYDDNNSDPHIVKNIESFYHDWVKTPYRYGGNSPKGTDCSGLTKIFYQQKVGKTLPRITTKQARIGKEVNQLSAGDLVFFKSGRGTTGLHVGIYYKNGLFLHVSSKKGVQYANLKDDYWRKKYWKARRIID</sequence>
<dbReference type="InterPro" id="IPR038765">
    <property type="entry name" value="Papain-like_cys_pep_sf"/>
</dbReference>
<evidence type="ECO:0000256" key="1">
    <source>
        <dbReference type="ARBA" id="ARBA00007074"/>
    </source>
</evidence>
<keyword evidence="2" id="KW-0645">Protease</keyword>
<dbReference type="InterPro" id="IPR000064">
    <property type="entry name" value="NLP_P60_dom"/>
</dbReference>
<dbReference type="GO" id="GO:0008234">
    <property type="term" value="F:cysteine-type peptidase activity"/>
    <property type="evidence" value="ECO:0007669"/>
    <property type="project" value="UniProtKB-KW"/>
</dbReference>
<dbReference type="PROSITE" id="PS51935">
    <property type="entry name" value="NLPC_P60"/>
    <property type="match status" value="1"/>
</dbReference>
<feature type="domain" description="NlpC/P60" evidence="6">
    <location>
        <begin position="39"/>
        <end position="164"/>
    </location>
</feature>
<keyword evidence="4 7" id="KW-0378">Hydrolase</keyword>
<evidence type="ECO:0000256" key="3">
    <source>
        <dbReference type="ARBA" id="ARBA00022729"/>
    </source>
</evidence>
<dbReference type="HOGENOM" id="CLU_016043_9_3_6"/>
<dbReference type="GO" id="GO:0006508">
    <property type="term" value="P:proteolysis"/>
    <property type="evidence" value="ECO:0007669"/>
    <property type="project" value="UniProtKB-KW"/>
</dbReference>
<dbReference type="AlphaFoldDB" id="A0A0A7S1Q6"/>
<name>A0A0A7S1Q6_FRIPE</name>
<keyword evidence="5" id="KW-0788">Thiol protease</keyword>
<reference evidence="7 8" key="1">
    <citation type="journal article" date="2014" name="Appl. Environ. Microbiol.">
        <title>Gut symbionts from distinct hosts exhibit genotoxic activity via divergent colibactin biosynthetic pathways.</title>
        <authorList>
            <person name="Engel P."/>
            <person name="Vizcaino M.I."/>
            <person name="Crawford J.M."/>
        </authorList>
    </citation>
    <scope>NUCLEOTIDE SEQUENCE [LARGE SCALE GENOMIC DNA]</scope>
    <source>
        <strain evidence="7 8">PEB0191</strain>
    </source>
</reference>
<accession>A0A0A7S1Q6</accession>
<keyword evidence="3" id="KW-0732">Signal</keyword>
<protein>
    <submittedName>
        <fullName evidence="7">Cell wall-associated hydrolase (Invasion-associated protein)</fullName>
    </submittedName>
</protein>
<evidence type="ECO:0000259" key="6">
    <source>
        <dbReference type="PROSITE" id="PS51935"/>
    </source>
</evidence>
<dbReference type="PANTHER" id="PTHR47360">
    <property type="entry name" value="MUREIN DD-ENDOPEPTIDASE MEPS/MUREIN LD-CARBOXYPEPTIDASE"/>
    <property type="match status" value="1"/>
</dbReference>
<dbReference type="Proteomes" id="UP000030901">
    <property type="component" value="Chromosome"/>
</dbReference>
<evidence type="ECO:0000313" key="8">
    <source>
        <dbReference type="Proteomes" id="UP000030901"/>
    </source>
</evidence>
<evidence type="ECO:0000256" key="5">
    <source>
        <dbReference type="ARBA" id="ARBA00022807"/>
    </source>
</evidence>
<comment type="similarity">
    <text evidence="1">Belongs to the peptidase C40 family.</text>
</comment>
<dbReference type="STRING" id="1267021.FPB0191_00956"/>
<dbReference type="Gene3D" id="3.90.1720.10">
    <property type="entry name" value="endopeptidase domain like (from Nostoc punctiforme)"/>
    <property type="match status" value="1"/>
</dbReference>
<dbReference type="Pfam" id="PF00877">
    <property type="entry name" value="NLPC_P60"/>
    <property type="match status" value="1"/>
</dbReference>
<dbReference type="RefSeq" id="WP_052236763.1">
    <property type="nucleotide sequence ID" value="NZ_CP009056.1"/>
</dbReference>
<organism evidence="7 8">
    <name type="scientific">Frischella perrara</name>
    <dbReference type="NCBI Taxonomy" id="1267021"/>
    <lineage>
        <taxon>Bacteria</taxon>
        <taxon>Pseudomonadati</taxon>
        <taxon>Pseudomonadota</taxon>
        <taxon>Gammaproteobacteria</taxon>
        <taxon>Orbales</taxon>
        <taxon>Orbaceae</taxon>
        <taxon>Frischella</taxon>
    </lineage>
</organism>
<dbReference type="SUPFAM" id="SSF54001">
    <property type="entry name" value="Cysteine proteinases"/>
    <property type="match status" value="1"/>
</dbReference>
<proteinExistence type="inferred from homology"/>
<keyword evidence="8" id="KW-1185">Reference proteome</keyword>
<dbReference type="EMBL" id="CP009056">
    <property type="protein sequence ID" value="AJA44782.1"/>
    <property type="molecule type" value="Genomic_DNA"/>
</dbReference>
<evidence type="ECO:0000256" key="4">
    <source>
        <dbReference type="ARBA" id="ARBA00022801"/>
    </source>
</evidence>
<evidence type="ECO:0000256" key="2">
    <source>
        <dbReference type="ARBA" id="ARBA00022670"/>
    </source>
</evidence>
<dbReference type="KEGG" id="fpp:FPB0191_00956"/>